<dbReference type="PANTHER" id="PTHR31793:SF27">
    <property type="entry name" value="NOVEL THIOESTERASE SUPERFAMILY DOMAIN AND SAPOSIN A-TYPE DOMAIN CONTAINING PROTEIN (0610012H03RIK)"/>
    <property type="match status" value="1"/>
</dbReference>
<protein>
    <submittedName>
        <fullName evidence="3">4-hydroxybenzoyl-CoA thioesterase</fullName>
    </submittedName>
</protein>
<dbReference type="EMBL" id="LXMA01000023">
    <property type="protein sequence ID" value="OAT72673.1"/>
    <property type="molecule type" value="Genomic_DNA"/>
</dbReference>
<evidence type="ECO:0000256" key="1">
    <source>
        <dbReference type="ARBA" id="ARBA00005953"/>
    </source>
</evidence>
<organism evidence="3 4">
    <name type="scientific">Parageobacillus thermoglucosidasius</name>
    <name type="common">Geobacillus thermoglucosidasius</name>
    <dbReference type="NCBI Taxonomy" id="1426"/>
    <lineage>
        <taxon>Bacteria</taxon>
        <taxon>Bacillati</taxon>
        <taxon>Bacillota</taxon>
        <taxon>Bacilli</taxon>
        <taxon>Bacillales</taxon>
        <taxon>Anoxybacillaceae</taxon>
        <taxon>Parageobacillus</taxon>
    </lineage>
</organism>
<dbReference type="PANTHER" id="PTHR31793">
    <property type="entry name" value="4-HYDROXYBENZOYL-COA THIOESTERASE FAMILY MEMBER"/>
    <property type="match status" value="1"/>
</dbReference>
<gene>
    <name evidence="3" type="ORF">A7K69_06925</name>
</gene>
<dbReference type="Pfam" id="PF13279">
    <property type="entry name" value="4HBT_2"/>
    <property type="match status" value="1"/>
</dbReference>
<dbReference type="GO" id="GO:0047617">
    <property type="term" value="F:fatty acyl-CoA hydrolase activity"/>
    <property type="evidence" value="ECO:0007669"/>
    <property type="project" value="TreeGrafter"/>
</dbReference>
<accession>A0A1B7KRF5</accession>
<evidence type="ECO:0000313" key="3">
    <source>
        <dbReference type="EMBL" id="OAT72673.1"/>
    </source>
</evidence>
<dbReference type="Gene3D" id="3.10.129.10">
    <property type="entry name" value="Hotdog Thioesterase"/>
    <property type="match status" value="1"/>
</dbReference>
<dbReference type="Proteomes" id="UP000078290">
    <property type="component" value="Unassembled WGS sequence"/>
</dbReference>
<reference evidence="4" key="1">
    <citation type="submission" date="2016-05" db="EMBL/GenBank/DDBJ databases">
        <authorList>
            <person name="Wang W."/>
            <person name="Zhu L."/>
        </authorList>
    </citation>
    <scope>NUCLEOTIDE SEQUENCE [LARGE SCALE GENOMIC DNA]</scope>
    <source>
        <strain evidence="4">W-2</strain>
    </source>
</reference>
<evidence type="ECO:0000256" key="2">
    <source>
        <dbReference type="ARBA" id="ARBA00022801"/>
    </source>
</evidence>
<dbReference type="RefSeq" id="WP_064551645.1">
    <property type="nucleotide sequence ID" value="NZ_LXMA01000023.1"/>
</dbReference>
<name>A0A1B7KRF5_PARTM</name>
<sequence length="152" mass="17516">MKKIEYRFQVQWGDTDAAGIVFYPNFYKWMDEATHRFFAELGNPTTALFEQKIGLPILEAKCQFRSPLLFGDEVRVCSTITELWDKVFQIAHEFYKHETVAAAGYETRAWASFADGRPKAVPIPAEVKRMLAERQSSRSAAFQTEQKLNGQR</sequence>
<dbReference type="InterPro" id="IPR050563">
    <property type="entry name" value="4-hydroxybenzoyl-CoA_TE"/>
</dbReference>
<comment type="similarity">
    <text evidence="1">Belongs to the 4-hydroxybenzoyl-CoA thioesterase family.</text>
</comment>
<evidence type="ECO:0000313" key="4">
    <source>
        <dbReference type="Proteomes" id="UP000078290"/>
    </source>
</evidence>
<dbReference type="CDD" id="cd00586">
    <property type="entry name" value="4HBT"/>
    <property type="match status" value="1"/>
</dbReference>
<dbReference type="InterPro" id="IPR029069">
    <property type="entry name" value="HotDog_dom_sf"/>
</dbReference>
<dbReference type="AlphaFoldDB" id="A0A1B7KRF5"/>
<comment type="caution">
    <text evidence="3">The sequence shown here is derived from an EMBL/GenBank/DDBJ whole genome shotgun (WGS) entry which is preliminary data.</text>
</comment>
<dbReference type="OrthoDB" id="9800856at2"/>
<keyword evidence="2" id="KW-0378">Hydrolase</keyword>
<dbReference type="SUPFAM" id="SSF54637">
    <property type="entry name" value="Thioesterase/thiol ester dehydrase-isomerase"/>
    <property type="match status" value="1"/>
</dbReference>
<proteinExistence type="inferred from homology"/>